<accession>A0A268P2B8</accession>
<dbReference type="InterPro" id="IPR010719">
    <property type="entry name" value="MnmM_MeTrfase"/>
</dbReference>
<reference evidence="1 2" key="1">
    <citation type="submission" date="2017-07" db="EMBL/GenBank/DDBJ databases">
        <title>Isolation and whole genome analysis of endospore-forming bacteria from heroin.</title>
        <authorList>
            <person name="Kalinowski J."/>
            <person name="Ahrens B."/>
            <person name="Al-Dilaimi A."/>
            <person name="Winkler A."/>
            <person name="Wibberg D."/>
            <person name="Schleenbecker U."/>
            <person name="Ruckert C."/>
            <person name="Wolfel R."/>
            <person name="Grass G."/>
        </authorList>
    </citation>
    <scope>NUCLEOTIDE SEQUENCE [LARGE SCALE GENOMIC DNA]</scope>
    <source>
        <strain evidence="1 2">7539</strain>
    </source>
</reference>
<gene>
    <name evidence="1" type="ORF">CHH72_06490</name>
</gene>
<name>A0A268P2B8_SHOCL</name>
<dbReference type="GO" id="GO:0032259">
    <property type="term" value="P:methylation"/>
    <property type="evidence" value="ECO:0007669"/>
    <property type="project" value="UniProtKB-KW"/>
</dbReference>
<dbReference type="EMBL" id="NPCC01000006">
    <property type="protein sequence ID" value="PAE89896.1"/>
    <property type="molecule type" value="Genomic_DNA"/>
</dbReference>
<dbReference type="RefSeq" id="WP_011247716.1">
    <property type="nucleotide sequence ID" value="NZ_BOQQ01000002.1"/>
</dbReference>
<evidence type="ECO:0000313" key="1">
    <source>
        <dbReference type="EMBL" id="PAE89896.1"/>
    </source>
</evidence>
<dbReference type="OMA" id="VLVVYHG"/>
<organism evidence="1 2">
    <name type="scientific">Shouchella clausii</name>
    <name type="common">Alkalihalobacillus clausii</name>
    <dbReference type="NCBI Taxonomy" id="79880"/>
    <lineage>
        <taxon>Bacteria</taxon>
        <taxon>Bacillati</taxon>
        <taxon>Bacillota</taxon>
        <taxon>Bacilli</taxon>
        <taxon>Bacillales</taxon>
        <taxon>Bacillaceae</taxon>
        <taxon>Shouchella</taxon>
    </lineage>
</organism>
<dbReference type="SUPFAM" id="SSF53335">
    <property type="entry name" value="S-adenosyl-L-methionine-dependent methyltransferases"/>
    <property type="match status" value="1"/>
</dbReference>
<keyword evidence="1" id="KW-0489">Methyltransferase</keyword>
<evidence type="ECO:0000313" key="2">
    <source>
        <dbReference type="Proteomes" id="UP000216207"/>
    </source>
</evidence>
<dbReference type="GO" id="GO:0008168">
    <property type="term" value="F:methyltransferase activity"/>
    <property type="evidence" value="ECO:0007669"/>
    <property type="project" value="UniProtKB-KW"/>
</dbReference>
<dbReference type="PANTHER" id="PTHR35276:SF1">
    <property type="entry name" value="TRNA (MNM(5)S(2)U34)-METHYLTRANSFERASE, CHLOROPLASTIC"/>
    <property type="match status" value="1"/>
</dbReference>
<dbReference type="Gene3D" id="3.40.50.150">
    <property type="entry name" value="Vaccinia Virus protein VP39"/>
    <property type="match status" value="1"/>
</dbReference>
<dbReference type="Proteomes" id="UP000216207">
    <property type="component" value="Unassembled WGS sequence"/>
</dbReference>
<protein>
    <submittedName>
        <fullName evidence="1">rRNA methyltransferase</fullName>
    </submittedName>
</protein>
<dbReference type="Pfam" id="PF06962">
    <property type="entry name" value="rRNA_methylase"/>
    <property type="match status" value="1"/>
</dbReference>
<keyword evidence="1" id="KW-0808">Transferase</keyword>
<dbReference type="CDD" id="cd02440">
    <property type="entry name" value="AdoMet_MTases"/>
    <property type="match status" value="1"/>
</dbReference>
<dbReference type="AlphaFoldDB" id="A0A268P2B8"/>
<comment type="caution">
    <text evidence="1">The sequence shown here is derived from an EMBL/GenBank/DDBJ whole genome shotgun (WGS) entry which is preliminary data.</text>
</comment>
<dbReference type="InterPro" id="IPR029063">
    <property type="entry name" value="SAM-dependent_MTases_sf"/>
</dbReference>
<proteinExistence type="predicted"/>
<dbReference type="PANTHER" id="PTHR35276">
    <property type="entry name" value="S-ADENOSYL-L-METHIONINE-DEPENDENT METHYLTRANSFERASES SUPERFAMILY PROTEIN"/>
    <property type="match status" value="1"/>
</dbReference>
<sequence length="194" mass="20706">MNLLGVLPFAHSLLTSAVQPGDTVVDATIGNGHDTLVLAKLVGETGVVIGCDIQASALTSTEARLQKAGLDKQVSLFQIGHEKLATLPLFVNSTIAAAIFNLGYLPGGDKGVTTTGKTTIAAIEQLFNRLKQGGLIVLVVYHGHPQGKKEKNELLAYVESLPQEKAHAATYQFINQKNDPPFVVAIEKRAKFHL</sequence>